<comment type="caution">
    <text evidence="1">The sequence shown here is derived from an EMBL/GenBank/DDBJ whole genome shotgun (WGS) entry which is preliminary data.</text>
</comment>
<keyword evidence="2" id="KW-1185">Reference proteome</keyword>
<name>A0A8H6KS01_9PEZI</name>
<dbReference type="Proteomes" id="UP000639643">
    <property type="component" value="Unassembled WGS sequence"/>
</dbReference>
<evidence type="ECO:0000313" key="1">
    <source>
        <dbReference type="EMBL" id="KAF6835871.1"/>
    </source>
</evidence>
<dbReference type="EMBL" id="WIGM01000169">
    <property type="protein sequence ID" value="KAF6835871.1"/>
    <property type="molecule type" value="Genomic_DNA"/>
</dbReference>
<protein>
    <submittedName>
        <fullName evidence="1">Uncharacterized protein</fullName>
    </submittedName>
</protein>
<accession>A0A8H6KS01</accession>
<sequence length="224" mass="24300">MVESAFKSIRSTGHPHGLLQAVVQLLQEGPRDAGREVIGMSGRVCSVTWELQLDDGCVDGESPSLATRMRAAATVSRSLLLPAECGAIGLQREAQDLHYPYRVATFLSPEGGELKRQLTNNKDDGDEPQTDQSKVTWFQDEGGNEYGVPKPGSGCFHRQIQIGFRCHARCTQTGAVTRILSKLSKPGRLDKRMEHDATPATGSFVGISCKLWSLLLATAFAIAC</sequence>
<proteinExistence type="predicted"/>
<organism evidence="1 2">
    <name type="scientific">Colletotrichum musicola</name>
    <dbReference type="NCBI Taxonomy" id="2175873"/>
    <lineage>
        <taxon>Eukaryota</taxon>
        <taxon>Fungi</taxon>
        <taxon>Dikarya</taxon>
        <taxon>Ascomycota</taxon>
        <taxon>Pezizomycotina</taxon>
        <taxon>Sordariomycetes</taxon>
        <taxon>Hypocreomycetidae</taxon>
        <taxon>Glomerellales</taxon>
        <taxon>Glomerellaceae</taxon>
        <taxon>Colletotrichum</taxon>
        <taxon>Colletotrichum orchidearum species complex</taxon>
    </lineage>
</organism>
<dbReference type="AlphaFoldDB" id="A0A8H6KS01"/>
<reference evidence="1" key="1">
    <citation type="journal article" date="2020" name="Phytopathology">
        <title>Genome Sequence Resources of Colletotrichum truncatum, C. plurivorum, C. musicola, and C. sojae: Four Species Pathogenic to Soybean (Glycine max).</title>
        <authorList>
            <person name="Rogerio F."/>
            <person name="Boufleur T.R."/>
            <person name="Ciampi-Guillardi M."/>
            <person name="Sukno S.A."/>
            <person name="Thon M.R."/>
            <person name="Massola Junior N.S."/>
            <person name="Baroncelli R."/>
        </authorList>
    </citation>
    <scope>NUCLEOTIDE SEQUENCE</scope>
    <source>
        <strain evidence="1">LFN0074</strain>
    </source>
</reference>
<evidence type="ECO:0000313" key="2">
    <source>
        <dbReference type="Proteomes" id="UP000639643"/>
    </source>
</evidence>
<gene>
    <name evidence="1" type="ORF">CMUS01_05618</name>
</gene>